<name>A0A292PV05_9PEZI</name>
<dbReference type="Pfam" id="PF02714">
    <property type="entry name" value="RSN1_7TM"/>
    <property type="match status" value="1"/>
</dbReference>
<evidence type="ECO:0000313" key="3">
    <source>
        <dbReference type="EMBL" id="CUS10964.1"/>
    </source>
</evidence>
<feature type="non-terminal residue" evidence="3">
    <location>
        <position position="51"/>
    </location>
</feature>
<dbReference type="GO" id="GO:0016020">
    <property type="term" value="C:membrane"/>
    <property type="evidence" value="ECO:0007669"/>
    <property type="project" value="InterPro"/>
</dbReference>
<accession>A0A292PV05</accession>
<sequence length="51" mass="5544">MYFAFLFIQTFLIVNFSSGITAVLQQLTDNSASAPSILAQNLPKASNLCFS</sequence>
<feature type="chain" id="PRO_5012245683" description="CSC1/OSCA1-like 7TM region domain-containing protein" evidence="1">
    <location>
        <begin position="20"/>
        <end position="51"/>
    </location>
</feature>
<evidence type="ECO:0000313" key="4">
    <source>
        <dbReference type="Proteomes" id="UP001412239"/>
    </source>
</evidence>
<keyword evidence="1" id="KW-0732">Signal</keyword>
<dbReference type="EMBL" id="LN891036">
    <property type="protein sequence ID" value="CUS10964.1"/>
    <property type="molecule type" value="Genomic_DNA"/>
</dbReference>
<reference evidence="3" key="1">
    <citation type="submission" date="2015-10" db="EMBL/GenBank/DDBJ databases">
        <authorList>
            <person name="Regsiter A."/>
            <person name="william w."/>
        </authorList>
    </citation>
    <scope>NUCLEOTIDE SEQUENCE</scope>
    <source>
        <strain evidence="3">Montdore</strain>
    </source>
</reference>
<gene>
    <name evidence="3" type="ORF">GSTUAT00004995001</name>
</gene>
<dbReference type="AlphaFoldDB" id="A0A292PV05"/>
<evidence type="ECO:0000256" key="1">
    <source>
        <dbReference type="SAM" id="SignalP"/>
    </source>
</evidence>
<organism evidence="3 4">
    <name type="scientific">Tuber aestivum</name>
    <name type="common">summer truffle</name>
    <dbReference type="NCBI Taxonomy" id="59557"/>
    <lineage>
        <taxon>Eukaryota</taxon>
        <taxon>Fungi</taxon>
        <taxon>Dikarya</taxon>
        <taxon>Ascomycota</taxon>
        <taxon>Pezizomycotina</taxon>
        <taxon>Pezizomycetes</taxon>
        <taxon>Pezizales</taxon>
        <taxon>Tuberaceae</taxon>
        <taxon>Tuber</taxon>
    </lineage>
</organism>
<evidence type="ECO:0000259" key="2">
    <source>
        <dbReference type="Pfam" id="PF02714"/>
    </source>
</evidence>
<proteinExistence type="predicted"/>
<keyword evidence="4" id="KW-1185">Reference proteome</keyword>
<dbReference type="Proteomes" id="UP001412239">
    <property type="component" value="Unassembled WGS sequence"/>
</dbReference>
<feature type="signal peptide" evidence="1">
    <location>
        <begin position="1"/>
        <end position="19"/>
    </location>
</feature>
<dbReference type="InterPro" id="IPR003864">
    <property type="entry name" value="CSC1/OSCA1-like_7TM"/>
</dbReference>
<protein>
    <recommendedName>
        <fullName evidence="2">CSC1/OSCA1-like 7TM region domain-containing protein</fullName>
    </recommendedName>
</protein>
<feature type="domain" description="CSC1/OSCA1-like 7TM region" evidence="2">
    <location>
        <begin position="1"/>
        <end position="47"/>
    </location>
</feature>